<evidence type="ECO:0000256" key="1">
    <source>
        <dbReference type="SAM" id="MobiDB-lite"/>
    </source>
</evidence>
<keyword evidence="4" id="KW-1185">Reference proteome</keyword>
<gene>
    <name evidence="3" type="ORF">SAMN05660337_2811</name>
</gene>
<dbReference type="AlphaFoldDB" id="A0A1G9JJ81"/>
<keyword evidence="3" id="KW-0282">Flagellum</keyword>
<dbReference type="GO" id="GO:0009288">
    <property type="term" value="C:bacterial-type flagellum"/>
    <property type="evidence" value="ECO:0007669"/>
    <property type="project" value="InterPro"/>
</dbReference>
<organism evidence="3 4">
    <name type="scientific">Maridesulfovibrio ferrireducens</name>
    <dbReference type="NCBI Taxonomy" id="246191"/>
    <lineage>
        <taxon>Bacteria</taxon>
        <taxon>Pseudomonadati</taxon>
        <taxon>Thermodesulfobacteriota</taxon>
        <taxon>Desulfovibrionia</taxon>
        <taxon>Desulfovibrionales</taxon>
        <taxon>Desulfovibrionaceae</taxon>
        <taxon>Maridesulfovibrio</taxon>
    </lineage>
</organism>
<evidence type="ECO:0000313" key="3">
    <source>
        <dbReference type="EMBL" id="SDL37342.1"/>
    </source>
</evidence>
<dbReference type="InterPro" id="IPR001029">
    <property type="entry name" value="Flagellin_N"/>
</dbReference>
<dbReference type="Proteomes" id="UP000199053">
    <property type="component" value="Unassembled WGS sequence"/>
</dbReference>
<evidence type="ECO:0000313" key="4">
    <source>
        <dbReference type="Proteomes" id="UP000199053"/>
    </source>
</evidence>
<dbReference type="EMBL" id="FNGA01000004">
    <property type="protein sequence ID" value="SDL37342.1"/>
    <property type="molecule type" value="Genomic_DNA"/>
</dbReference>
<reference evidence="4" key="1">
    <citation type="submission" date="2016-10" db="EMBL/GenBank/DDBJ databases">
        <authorList>
            <person name="Varghese N."/>
            <person name="Submissions S."/>
        </authorList>
    </citation>
    <scope>NUCLEOTIDE SEQUENCE [LARGE SCALE GENOMIC DNA]</scope>
    <source>
        <strain evidence="4">DSM 16995</strain>
    </source>
</reference>
<proteinExistence type="predicted"/>
<keyword evidence="3" id="KW-0966">Cell projection</keyword>
<dbReference type="PANTHER" id="PTHR42792:SF1">
    <property type="entry name" value="FLAGELLAR HOOK-ASSOCIATED PROTEIN 3"/>
    <property type="match status" value="1"/>
</dbReference>
<dbReference type="Gene3D" id="1.20.1330.10">
    <property type="entry name" value="f41 fragment of flagellin, N-terminal domain"/>
    <property type="match status" value="1"/>
</dbReference>
<dbReference type="OrthoDB" id="9758307at2"/>
<dbReference type="STRING" id="246191.SAMN05660337_2811"/>
<dbReference type="GO" id="GO:0005198">
    <property type="term" value="F:structural molecule activity"/>
    <property type="evidence" value="ECO:0007669"/>
    <property type="project" value="InterPro"/>
</dbReference>
<dbReference type="Pfam" id="PF00669">
    <property type="entry name" value="Flagellin_N"/>
    <property type="match status" value="1"/>
</dbReference>
<feature type="region of interest" description="Disordered" evidence="1">
    <location>
        <begin position="28"/>
        <end position="47"/>
    </location>
</feature>
<keyword evidence="3" id="KW-0969">Cilium</keyword>
<dbReference type="RefSeq" id="WP_092162178.1">
    <property type="nucleotide sequence ID" value="NZ_FNGA01000004.1"/>
</dbReference>
<protein>
    <submittedName>
        <fullName evidence="3">Flagellar hook-associated protein 3 FlgL</fullName>
    </submittedName>
</protein>
<sequence>MRISTTQIYAQSLNSINSSLVRLTELNKETSSQKRLNAPSDDPAGMGNVMKLRTYDESLASQSENGTIANGILGTADDLLVQASEIMSSVLEQAEQGATGTFNLVQSQMMAEEMRSYMDSLVDIANAKSGDDYLFSGEATDTSPYEYTTGVTLNGDSPALTDIVEITGELEDSVWVEFTSDGIVGVDSIDYKFSTNGGDSWETGTMDGTAVPPEMNLNLGDISVEMNAGTVLTAADDGEGSQFIVRTALSYNGSDKAMSVAISESLDVDVNTVGHEAFGGVDPETGVPYDEPNLFETINDAIAYLEIGDEAGVASCLEKLRDGHETITTVSADIGSSEEKISFILSSLSLSRERVASAISSEEDANTAQLSIELSQASYIYEAVLKSSAEIISSSIMDYI</sequence>
<feature type="domain" description="Flagellin N-terminal" evidence="2">
    <location>
        <begin position="3"/>
        <end position="139"/>
    </location>
</feature>
<evidence type="ECO:0000259" key="2">
    <source>
        <dbReference type="Pfam" id="PF00669"/>
    </source>
</evidence>
<dbReference type="InterPro" id="IPR001492">
    <property type="entry name" value="Flagellin"/>
</dbReference>
<dbReference type="PANTHER" id="PTHR42792">
    <property type="entry name" value="FLAGELLIN"/>
    <property type="match status" value="1"/>
</dbReference>
<dbReference type="SUPFAM" id="SSF64518">
    <property type="entry name" value="Phase 1 flagellin"/>
    <property type="match status" value="1"/>
</dbReference>
<accession>A0A1G9JJ81</accession>
<name>A0A1G9JJ81_9BACT</name>